<evidence type="ECO:0000313" key="2">
    <source>
        <dbReference type="Proteomes" id="UP000240717"/>
    </source>
</evidence>
<dbReference type="Proteomes" id="UP000240717">
    <property type="component" value="Unassembled WGS sequence"/>
</dbReference>
<dbReference type="RefSeq" id="WP_107532896.1">
    <property type="nucleotide sequence ID" value="NZ_PZEV01000020.1"/>
</dbReference>
<evidence type="ECO:0000313" key="1">
    <source>
        <dbReference type="EMBL" id="PTI50904.1"/>
    </source>
</evidence>
<accession>A0A2T4Q067</accession>
<proteinExistence type="predicted"/>
<dbReference type="InterPro" id="IPR010022">
    <property type="entry name" value="XkdX"/>
</dbReference>
<dbReference type="Pfam" id="PF09693">
    <property type="entry name" value="Phage_XkdX"/>
    <property type="match status" value="1"/>
</dbReference>
<dbReference type="AlphaFoldDB" id="A0A2T4Q067"/>
<comment type="caution">
    <text evidence="1">The sequence shown here is derived from an EMBL/GenBank/DDBJ whole genome shotgun (WGS) entry which is preliminary data.</text>
</comment>
<name>A0A2T4Q067_STAWA</name>
<gene>
    <name evidence="1" type="ORF">BU085_07170</name>
</gene>
<dbReference type="EMBL" id="PZEV01000020">
    <property type="protein sequence ID" value="PTI50904.1"/>
    <property type="molecule type" value="Genomic_DNA"/>
</dbReference>
<reference evidence="1 2" key="1">
    <citation type="journal article" date="2016" name="Front. Microbiol.">
        <title>Comprehensive Phylogenetic Analysis of Bovine Non-aureus Staphylococci Species Based on Whole-Genome Sequencing.</title>
        <authorList>
            <person name="Naushad S."/>
            <person name="Barkema H.W."/>
            <person name="Luby C."/>
            <person name="Condas L.A."/>
            <person name="Nobrega D.B."/>
            <person name="Carson D.A."/>
            <person name="De Buck J."/>
        </authorList>
    </citation>
    <scope>NUCLEOTIDE SEQUENCE [LARGE SCALE GENOMIC DNA]</scope>
    <source>
        <strain evidence="1 2">SNUC 2993</strain>
    </source>
</reference>
<sequence length="45" mass="5334">MDKVVISLYKKGLYTDETFRKFVRVGWVTTEQFKETTGKDYEPQA</sequence>
<organism evidence="1 2">
    <name type="scientific">Staphylococcus warneri</name>
    <dbReference type="NCBI Taxonomy" id="1292"/>
    <lineage>
        <taxon>Bacteria</taxon>
        <taxon>Bacillati</taxon>
        <taxon>Bacillota</taxon>
        <taxon>Bacilli</taxon>
        <taxon>Bacillales</taxon>
        <taxon>Staphylococcaceae</taxon>
        <taxon>Staphylococcus</taxon>
    </lineage>
</organism>
<protein>
    <submittedName>
        <fullName evidence="1">XkdX family protein</fullName>
    </submittedName>
</protein>